<keyword evidence="2" id="KW-0406">Ion transport</keyword>
<sequence>MKLPMMLRTTTQRGLRTTATIRTISTRSALTATIRKNVSALPTKIIVTRAFSQRTPMVSSRWFSMSQKMAQPTAKYTASPLTDSQYHKLSNNVLDSLQETFETLLEEADVEALEEEARAKQQSATRAAPASEWDIECASGVMNLRCGAHGTWVINKQPPNKQIWLSSPKSGPKRFDFDADSNTWFCLKEGETSTLDQLLQDELSLVFGTEVQVLLEDE</sequence>
<dbReference type="PRINTS" id="PR00904">
    <property type="entry name" value="FRATAXIN"/>
</dbReference>
<dbReference type="GeneID" id="23564619"/>
<dbReference type="FunCoup" id="A0A0D1CKH5">
    <property type="interactions" value="148"/>
</dbReference>
<dbReference type="GO" id="GO:0008199">
    <property type="term" value="F:ferric iron binding"/>
    <property type="evidence" value="ECO:0000318"/>
    <property type="project" value="GO_Central"/>
</dbReference>
<dbReference type="PANTHER" id="PTHR16821">
    <property type="entry name" value="FRATAXIN"/>
    <property type="match status" value="1"/>
</dbReference>
<proteinExistence type="inferred from homology"/>
<comment type="similarity">
    <text evidence="1">Belongs to the frataxin family.</text>
</comment>
<dbReference type="Gene3D" id="3.30.920.10">
    <property type="entry name" value="Frataxin/CyaY"/>
    <property type="match status" value="1"/>
</dbReference>
<dbReference type="InParanoid" id="A0A0D1CKH5"/>
<dbReference type="PROSITE" id="PS01344">
    <property type="entry name" value="FRATAXIN_1"/>
    <property type="match status" value="1"/>
</dbReference>
<evidence type="ECO:0000256" key="1">
    <source>
        <dbReference type="ARBA" id="ARBA00008183"/>
    </source>
</evidence>
<dbReference type="Proteomes" id="UP000000561">
    <property type="component" value="Chromosome 14"/>
</dbReference>
<dbReference type="GO" id="GO:0008198">
    <property type="term" value="F:ferrous iron binding"/>
    <property type="evidence" value="ECO:0000318"/>
    <property type="project" value="GO_Central"/>
</dbReference>
<dbReference type="STRING" id="237631.A0A0D1CKH5"/>
<reference evidence="4 5" key="1">
    <citation type="journal article" date="2006" name="Nature">
        <title>Insights from the genome of the biotrophic fungal plant pathogen Ustilago maydis.</title>
        <authorList>
            <person name="Kamper J."/>
            <person name="Kahmann R."/>
            <person name="Bolker M."/>
            <person name="Ma L.J."/>
            <person name="Brefort T."/>
            <person name="Saville B.J."/>
            <person name="Banuett F."/>
            <person name="Kronstad J.W."/>
            <person name="Gold S.E."/>
            <person name="Muller O."/>
            <person name="Perlin M.H."/>
            <person name="Wosten H.A."/>
            <person name="de Vries R."/>
            <person name="Ruiz-Herrera J."/>
            <person name="Reynaga-Pena C.G."/>
            <person name="Snetselaar K."/>
            <person name="McCann M."/>
            <person name="Perez-Martin J."/>
            <person name="Feldbrugge M."/>
            <person name="Basse C.W."/>
            <person name="Steinberg G."/>
            <person name="Ibeas J.I."/>
            <person name="Holloman W."/>
            <person name="Guzman P."/>
            <person name="Farman M."/>
            <person name="Stajich J.E."/>
            <person name="Sentandreu R."/>
            <person name="Gonzalez-Prieto J.M."/>
            <person name="Kennell J.C."/>
            <person name="Molina L."/>
            <person name="Schirawski J."/>
            <person name="Mendoza-Mendoza A."/>
            <person name="Greilinger D."/>
            <person name="Munch K."/>
            <person name="Rossel N."/>
            <person name="Scherer M."/>
            <person name="Vranes M."/>
            <person name="Ladendorf O."/>
            <person name="Vincon V."/>
            <person name="Fuchs U."/>
            <person name="Sandrock B."/>
            <person name="Meng S."/>
            <person name="Ho E.C."/>
            <person name="Cahill M.J."/>
            <person name="Boyce K.J."/>
            <person name="Klose J."/>
            <person name="Klosterman S.J."/>
            <person name="Deelstra H.J."/>
            <person name="Ortiz-Castellanos L."/>
            <person name="Li W."/>
            <person name="Sanchez-Alonso P."/>
            <person name="Schreier P.H."/>
            <person name="Hauser-Hahn I."/>
            <person name="Vaupel M."/>
            <person name="Koopmann E."/>
            <person name="Friedrich G."/>
            <person name="Voss H."/>
            <person name="Schluter T."/>
            <person name="Margolis J."/>
            <person name="Platt D."/>
            <person name="Swimmer C."/>
            <person name="Gnirke A."/>
            <person name="Chen F."/>
            <person name="Vysotskaia V."/>
            <person name="Mannhaupt G."/>
            <person name="Guldener U."/>
            <person name="Munsterkotter M."/>
            <person name="Haase D."/>
            <person name="Oesterheld M."/>
            <person name="Mewes H.W."/>
            <person name="Mauceli E.W."/>
            <person name="DeCaprio D."/>
            <person name="Wade C.M."/>
            <person name="Butler J."/>
            <person name="Young S."/>
            <person name="Jaffe D.B."/>
            <person name="Calvo S."/>
            <person name="Nusbaum C."/>
            <person name="Galagan J."/>
            <person name="Birren B.W."/>
        </authorList>
    </citation>
    <scope>NUCLEOTIDE SEQUENCE [LARGE SCALE GENOMIC DNA]</scope>
    <source>
        <strain evidence="5">DSM 14603 / FGSC 9021 / UM521</strain>
    </source>
</reference>
<dbReference type="VEuPathDB" id="FungiDB:UMAG_04428"/>
<accession>A0A0D1CKH5</accession>
<dbReference type="SMART" id="SM01219">
    <property type="entry name" value="Frataxin_Cyay"/>
    <property type="match status" value="1"/>
</dbReference>
<organism evidence="4 5">
    <name type="scientific">Mycosarcoma maydis</name>
    <name type="common">Corn smut fungus</name>
    <name type="synonym">Ustilago maydis</name>
    <dbReference type="NCBI Taxonomy" id="5270"/>
    <lineage>
        <taxon>Eukaryota</taxon>
        <taxon>Fungi</taxon>
        <taxon>Dikarya</taxon>
        <taxon>Basidiomycota</taxon>
        <taxon>Ustilaginomycotina</taxon>
        <taxon>Ustilaginomycetes</taxon>
        <taxon>Ustilaginales</taxon>
        <taxon>Ustilaginaceae</taxon>
        <taxon>Mycosarcoma</taxon>
    </lineage>
</organism>
<dbReference type="RefSeq" id="XP_011391120.1">
    <property type="nucleotide sequence ID" value="XM_011392818.1"/>
</dbReference>
<dbReference type="GO" id="GO:0034986">
    <property type="term" value="F:iron chaperone activity"/>
    <property type="evidence" value="ECO:0000318"/>
    <property type="project" value="GO_Central"/>
</dbReference>
<dbReference type="GO" id="GO:0051537">
    <property type="term" value="F:2 iron, 2 sulfur cluster binding"/>
    <property type="evidence" value="ECO:0000318"/>
    <property type="project" value="GO_Central"/>
</dbReference>
<evidence type="ECO:0008006" key="6">
    <source>
        <dbReference type="Google" id="ProtNLM"/>
    </source>
</evidence>
<evidence type="ECO:0000256" key="2">
    <source>
        <dbReference type="ARBA" id="ARBA00022496"/>
    </source>
</evidence>
<keyword evidence="3" id="KW-0408">Iron</keyword>
<protein>
    <recommendedName>
        <fullName evidence="6">Ferroxidase</fullName>
    </recommendedName>
</protein>
<dbReference type="InterPro" id="IPR036524">
    <property type="entry name" value="Frataxin/CyaY_sf"/>
</dbReference>
<evidence type="ECO:0000256" key="3">
    <source>
        <dbReference type="ARBA" id="ARBA00023004"/>
    </source>
</evidence>
<gene>
    <name evidence="4" type="ORF">UMAG_04428</name>
</gene>
<keyword evidence="5" id="KW-1185">Reference proteome</keyword>
<dbReference type="GO" id="GO:0016226">
    <property type="term" value="P:iron-sulfur cluster assembly"/>
    <property type="evidence" value="ECO:0000318"/>
    <property type="project" value="GO_Central"/>
</dbReference>
<dbReference type="NCBIfam" id="TIGR03421">
    <property type="entry name" value="FeS_CyaY"/>
    <property type="match status" value="1"/>
</dbReference>
<dbReference type="SUPFAM" id="SSF55387">
    <property type="entry name" value="Frataxin/Nqo15-like"/>
    <property type="match status" value="1"/>
</dbReference>
<dbReference type="GO" id="GO:0005739">
    <property type="term" value="C:mitochondrion"/>
    <property type="evidence" value="ECO:0000318"/>
    <property type="project" value="GO_Central"/>
</dbReference>
<dbReference type="AlphaFoldDB" id="A0A0D1CKH5"/>
<keyword evidence="2" id="KW-0410">Iron transport</keyword>
<name>A0A0D1CKH5_MYCMD</name>
<dbReference type="InterPro" id="IPR020895">
    <property type="entry name" value="Frataxin_CS"/>
</dbReference>
<evidence type="ECO:0000313" key="4">
    <source>
        <dbReference type="EMBL" id="KIS67328.1"/>
    </source>
</evidence>
<dbReference type="InterPro" id="IPR002908">
    <property type="entry name" value="Frataxin/CyaY"/>
</dbReference>
<dbReference type="PANTHER" id="PTHR16821:SF2">
    <property type="entry name" value="FRATAXIN, MITOCHONDRIAL"/>
    <property type="match status" value="1"/>
</dbReference>
<evidence type="ECO:0000313" key="5">
    <source>
        <dbReference type="Proteomes" id="UP000000561"/>
    </source>
</evidence>
<dbReference type="KEGG" id="uma:UMAG_04428"/>
<dbReference type="GO" id="GO:0006826">
    <property type="term" value="P:iron ion transport"/>
    <property type="evidence" value="ECO:0007669"/>
    <property type="project" value="UniProtKB-KW"/>
</dbReference>
<dbReference type="EMBL" id="CM003153">
    <property type="protein sequence ID" value="KIS67328.1"/>
    <property type="molecule type" value="Genomic_DNA"/>
</dbReference>
<dbReference type="eggNOG" id="KOG3413">
    <property type="taxonomic scope" value="Eukaryota"/>
</dbReference>
<dbReference type="Pfam" id="PF01491">
    <property type="entry name" value="Frataxin_Cyay"/>
    <property type="match status" value="1"/>
</dbReference>
<dbReference type="OrthoDB" id="1897642at2759"/>
<dbReference type="OMA" id="WDIECAS"/>
<dbReference type="PROSITE" id="PS50810">
    <property type="entry name" value="FRATAXIN_2"/>
    <property type="match status" value="1"/>
</dbReference>
<keyword evidence="2" id="KW-0813">Transport</keyword>